<keyword evidence="2 5" id="KW-0238">DNA-binding</keyword>
<dbReference type="SUPFAM" id="SSF49417">
    <property type="entry name" value="p53-like transcription factors"/>
    <property type="match status" value="1"/>
</dbReference>
<dbReference type="GeneID" id="100313748"/>
<evidence type="ECO:0000313" key="8">
    <source>
        <dbReference type="Proteomes" id="UP000694865"/>
    </source>
</evidence>
<proteinExistence type="predicted"/>
<comment type="subcellular location">
    <subcellularLocation>
        <location evidence="5">Nucleus</location>
    </subcellularLocation>
</comment>
<feature type="domain" description="T-box" evidence="7">
    <location>
        <begin position="201"/>
        <end position="379"/>
    </location>
</feature>
<dbReference type="Gene3D" id="2.60.40.820">
    <property type="entry name" value="Transcription factor, T-box"/>
    <property type="match status" value="1"/>
</dbReference>
<evidence type="ECO:0000256" key="3">
    <source>
        <dbReference type="ARBA" id="ARBA00023163"/>
    </source>
</evidence>
<dbReference type="PANTHER" id="PTHR11267:SF207">
    <property type="entry name" value="OVER COMPENSATING MALES, ISOFORM A"/>
    <property type="match status" value="1"/>
</dbReference>
<dbReference type="SMART" id="SM00425">
    <property type="entry name" value="TBOX"/>
    <property type="match status" value="1"/>
</dbReference>
<accession>A0ABM0GNQ9</accession>
<dbReference type="PANTHER" id="PTHR11267">
    <property type="entry name" value="T-BOX PROTEIN-RELATED"/>
    <property type="match status" value="1"/>
</dbReference>
<dbReference type="InterPro" id="IPR036960">
    <property type="entry name" value="T-box_sf"/>
</dbReference>
<feature type="compositionally biased region" description="Polar residues" evidence="6">
    <location>
        <begin position="545"/>
        <end position="557"/>
    </location>
</feature>
<reference evidence="9" key="1">
    <citation type="submission" date="2025-08" db="UniProtKB">
        <authorList>
            <consortium name="RefSeq"/>
        </authorList>
    </citation>
    <scope>IDENTIFICATION</scope>
    <source>
        <tissue evidence="9">Testes</tissue>
    </source>
</reference>
<dbReference type="CDD" id="cd00182">
    <property type="entry name" value="T-box"/>
    <property type="match status" value="1"/>
</dbReference>
<keyword evidence="8" id="KW-1185">Reference proteome</keyword>
<comment type="caution">
    <text evidence="5">Lacks conserved residue(s) required for the propagation of feature annotation.</text>
</comment>
<feature type="compositionally biased region" description="Polar residues" evidence="6">
    <location>
        <begin position="489"/>
        <end position="509"/>
    </location>
</feature>
<sequence>MTCKWAASNEIRQKWRSRDEVVFKVGNIVRWLHSTSLSESQDPLRPSPAHSRMALSDKAQAFSIDSILKIDRKREVQRKKSSDNLPPYSGLCRTSNTYHPYSFDTWCQSMKASDTRRKQKNNRCRQVMKLNDYDTTSNSDSLVRMNQLIGKTSDISTELLISDLKVETEQDRIQHSYDKGLRDLLPGQPISITHDGVTVSLDEPDLWREFHKHGTEMILNRTGRRMFPCIGVQISGLEPAALYSVEMEMVMSDNRRYKFIHNKWLPIGKADSDINNTPFHHPDSTARGSFWMNSKVSFAKVKITNNKENLGTHTVLHSMHKYTPVIKIIKHGSRDTDNGTGMLQFSFQQTSFIAVTAYQNEHVTQLKIQNNPFAKAFRDADVIEILQGAYMITGSPIAAYQALYGKYELSTERTSDLNTNPINNLSIYTSHDDASWRQGAREQYYHHGNGNGRATSLRGSASFPLLDSIYCSTTSSTSFQDNYFNHTSRNVSTPSLNSHQQRSYPNTKSRVGRRRTSSYMPSTPLLQVPRLSSRCSSLSEKRNTDFTATTEVNNDSAEASPDVSIRDIDDVTVHDTDDAVTDME</sequence>
<evidence type="ECO:0000256" key="4">
    <source>
        <dbReference type="ARBA" id="ARBA00023242"/>
    </source>
</evidence>
<evidence type="ECO:0000313" key="9">
    <source>
        <dbReference type="RefSeq" id="XP_002733999.1"/>
    </source>
</evidence>
<dbReference type="PRINTS" id="PR00937">
    <property type="entry name" value="TBOX"/>
</dbReference>
<evidence type="ECO:0000256" key="6">
    <source>
        <dbReference type="SAM" id="MobiDB-lite"/>
    </source>
</evidence>
<evidence type="ECO:0000256" key="1">
    <source>
        <dbReference type="ARBA" id="ARBA00023015"/>
    </source>
</evidence>
<feature type="region of interest" description="Disordered" evidence="6">
    <location>
        <begin position="489"/>
        <end position="561"/>
    </location>
</feature>
<keyword evidence="4 5" id="KW-0539">Nucleus</keyword>
<name>A0ABM0GNQ9_SACKO</name>
<evidence type="ECO:0000256" key="2">
    <source>
        <dbReference type="ARBA" id="ARBA00023125"/>
    </source>
</evidence>
<dbReference type="Pfam" id="PF00907">
    <property type="entry name" value="T-box"/>
    <property type="match status" value="1"/>
</dbReference>
<gene>
    <name evidence="9" type="primary">Tbx6</name>
</gene>
<dbReference type="InterPro" id="IPR001699">
    <property type="entry name" value="TF_T-box"/>
</dbReference>
<organism evidence="8 9">
    <name type="scientific">Saccoglossus kowalevskii</name>
    <name type="common">Acorn worm</name>
    <dbReference type="NCBI Taxonomy" id="10224"/>
    <lineage>
        <taxon>Eukaryota</taxon>
        <taxon>Metazoa</taxon>
        <taxon>Hemichordata</taxon>
        <taxon>Enteropneusta</taxon>
        <taxon>Harrimaniidae</taxon>
        <taxon>Saccoglossus</taxon>
    </lineage>
</organism>
<dbReference type="RefSeq" id="XP_002733999.1">
    <property type="nucleotide sequence ID" value="XM_002733953.1"/>
</dbReference>
<dbReference type="Proteomes" id="UP000694865">
    <property type="component" value="Unplaced"/>
</dbReference>
<protein>
    <submittedName>
        <fullName evidence="9">T-box transcription factor TBX4</fullName>
    </submittedName>
</protein>
<dbReference type="InterPro" id="IPR046360">
    <property type="entry name" value="T-box_DNA-bd"/>
</dbReference>
<evidence type="ECO:0000256" key="5">
    <source>
        <dbReference type="PROSITE-ProRule" id="PRU00201"/>
    </source>
</evidence>
<keyword evidence="1" id="KW-0805">Transcription regulation</keyword>
<keyword evidence="3" id="KW-0804">Transcription</keyword>
<dbReference type="InterPro" id="IPR008967">
    <property type="entry name" value="p53-like_TF_DNA-bd_sf"/>
</dbReference>
<evidence type="ECO:0000259" key="7">
    <source>
        <dbReference type="PROSITE" id="PS50252"/>
    </source>
</evidence>
<dbReference type="PROSITE" id="PS50252">
    <property type="entry name" value="TBOX_3"/>
    <property type="match status" value="1"/>
</dbReference>